<evidence type="ECO:0000313" key="5">
    <source>
        <dbReference type="EMBL" id="SHE51656.1"/>
    </source>
</evidence>
<keyword evidence="6" id="KW-1185">Reference proteome</keyword>
<evidence type="ECO:0000256" key="1">
    <source>
        <dbReference type="PIRSR" id="PIRSR640255-1"/>
    </source>
</evidence>
<feature type="active site" description="Proton acceptor" evidence="1">
    <location>
        <position position="220"/>
    </location>
</feature>
<evidence type="ECO:0000259" key="4">
    <source>
        <dbReference type="SMART" id="SM00892"/>
    </source>
</evidence>
<dbReference type="InterPro" id="IPR020821">
    <property type="entry name" value="ENPP1-3/EXOG-like_nuc-like"/>
</dbReference>
<keyword evidence="5" id="KW-0255">Endonuclease</keyword>
<dbReference type="InterPro" id="IPR044925">
    <property type="entry name" value="His-Me_finger_sf"/>
</dbReference>
<gene>
    <name evidence="5" type="ORF">SAMN05444349_10320</name>
</gene>
<feature type="domain" description="DNA/RNA non-specific endonuclease/pyrophosphatase/phosphodiesterase" evidence="4">
    <location>
        <begin position="157"/>
        <end position="361"/>
    </location>
</feature>
<dbReference type="Pfam" id="PF13004">
    <property type="entry name" value="BACON"/>
    <property type="match status" value="1"/>
</dbReference>
<feature type="binding site" evidence="2">
    <location>
        <position position="252"/>
    </location>
    <ligand>
        <name>Mg(2+)</name>
        <dbReference type="ChEBI" id="CHEBI:18420"/>
        <note>catalytic</note>
    </ligand>
</feature>
<dbReference type="AlphaFoldDB" id="A0A1M4U4U8"/>
<evidence type="ECO:0000313" key="6">
    <source>
        <dbReference type="Proteomes" id="UP000184436"/>
    </source>
</evidence>
<evidence type="ECO:0000256" key="2">
    <source>
        <dbReference type="PIRSR" id="PIRSR640255-2"/>
    </source>
</evidence>
<dbReference type="PANTHER" id="PTHR13966:SF5">
    <property type="entry name" value="ENDONUCLEASE G, MITOCHONDRIAL"/>
    <property type="match status" value="1"/>
</dbReference>
<proteinExistence type="predicted"/>
<dbReference type="InterPro" id="IPR013783">
    <property type="entry name" value="Ig-like_fold"/>
</dbReference>
<dbReference type="STRING" id="871325.SAMN05444349_10320"/>
<dbReference type="SMART" id="SM00477">
    <property type="entry name" value="NUC"/>
    <property type="match status" value="1"/>
</dbReference>
<dbReference type="GO" id="GO:0046872">
    <property type="term" value="F:metal ion binding"/>
    <property type="evidence" value="ECO:0007669"/>
    <property type="project" value="UniProtKB-KW"/>
</dbReference>
<dbReference type="GO" id="GO:0003676">
    <property type="term" value="F:nucleic acid binding"/>
    <property type="evidence" value="ECO:0007669"/>
    <property type="project" value="InterPro"/>
</dbReference>
<accession>A0A1M4U4U8</accession>
<keyword evidence="5" id="KW-0378">Hydrolase</keyword>
<dbReference type="FunFam" id="3.40.570.10:FF:000014">
    <property type="entry name" value="Endonuclease G"/>
    <property type="match status" value="1"/>
</dbReference>
<dbReference type="SUPFAM" id="SSF54060">
    <property type="entry name" value="His-Me finger endonucleases"/>
    <property type="match status" value="1"/>
</dbReference>
<dbReference type="InterPro" id="IPR024361">
    <property type="entry name" value="BACON"/>
</dbReference>
<name>A0A1M4U4U8_9BACE</name>
<dbReference type="SMART" id="SM00892">
    <property type="entry name" value="Endonuclease_NS"/>
    <property type="match status" value="1"/>
</dbReference>
<dbReference type="CDD" id="cd14948">
    <property type="entry name" value="BACON"/>
    <property type="match status" value="1"/>
</dbReference>
<dbReference type="EMBL" id="FQVD01000003">
    <property type="protein sequence ID" value="SHE51656.1"/>
    <property type="molecule type" value="Genomic_DNA"/>
</dbReference>
<keyword evidence="2" id="KW-0479">Metal-binding</keyword>
<dbReference type="Pfam" id="PF01223">
    <property type="entry name" value="Endonuclease_NS"/>
    <property type="match status" value="1"/>
</dbReference>
<evidence type="ECO:0000259" key="3">
    <source>
        <dbReference type="SMART" id="SM00477"/>
    </source>
</evidence>
<reference evidence="5 6" key="1">
    <citation type="submission" date="2016-11" db="EMBL/GenBank/DDBJ databases">
        <authorList>
            <person name="Jaros S."/>
            <person name="Januszkiewicz K."/>
            <person name="Wedrychowicz H."/>
        </authorList>
    </citation>
    <scope>NUCLEOTIDE SEQUENCE [LARGE SCALE GENOMIC DNA]</scope>
    <source>
        <strain evidence="5 6">DSM 26883</strain>
    </source>
</reference>
<dbReference type="Gene3D" id="2.60.40.10">
    <property type="entry name" value="Immunoglobulins"/>
    <property type="match status" value="1"/>
</dbReference>
<dbReference type="GO" id="GO:0004519">
    <property type="term" value="F:endonuclease activity"/>
    <property type="evidence" value="ECO:0007669"/>
    <property type="project" value="UniProtKB-KW"/>
</dbReference>
<dbReference type="InterPro" id="IPR040255">
    <property type="entry name" value="Non-specific_endonuclease"/>
</dbReference>
<dbReference type="InterPro" id="IPR001604">
    <property type="entry name" value="Endo_G_ENPP1-like_dom"/>
</dbReference>
<dbReference type="InterPro" id="IPR044929">
    <property type="entry name" value="DNA/RNA_non-sp_Endonuclease_sf"/>
</dbReference>
<keyword evidence="5" id="KW-0540">Nuclease</keyword>
<dbReference type="GO" id="GO:0016787">
    <property type="term" value="F:hydrolase activity"/>
    <property type="evidence" value="ECO:0007669"/>
    <property type="project" value="InterPro"/>
</dbReference>
<dbReference type="Proteomes" id="UP000184436">
    <property type="component" value="Unassembled WGS sequence"/>
</dbReference>
<feature type="domain" description="ENPP1-3/EXOG-like endonuclease/phosphodiesterase" evidence="3">
    <location>
        <begin position="161"/>
        <end position="361"/>
    </location>
</feature>
<dbReference type="PROSITE" id="PS51257">
    <property type="entry name" value="PROKAR_LIPOPROTEIN"/>
    <property type="match status" value="1"/>
</dbReference>
<dbReference type="PANTHER" id="PTHR13966">
    <property type="entry name" value="ENDONUCLEASE RELATED"/>
    <property type="match status" value="1"/>
</dbReference>
<dbReference type="Gene3D" id="3.40.570.10">
    <property type="entry name" value="Extracellular Endonuclease, subunit A"/>
    <property type="match status" value="1"/>
</dbReference>
<dbReference type="RefSeq" id="WP_025074014.1">
    <property type="nucleotide sequence ID" value="NZ_FQVD01000003.1"/>
</dbReference>
<organism evidence="5 6">
    <name type="scientific">Bacteroides faecichinchillae</name>
    <dbReference type="NCBI Taxonomy" id="871325"/>
    <lineage>
        <taxon>Bacteria</taxon>
        <taxon>Pseudomonadati</taxon>
        <taxon>Bacteroidota</taxon>
        <taxon>Bacteroidia</taxon>
        <taxon>Bacteroidales</taxon>
        <taxon>Bacteroidaceae</taxon>
        <taxon>Bacteroides</taxon>
    </lineage>
</organism>
<protein>
    <submittedName>
        <fullName evidence="5">Endonuclease G</fullName>
    </submittedName>
</protein>
<dbReference type="OrthoDB" id="9811262at2"/>
<sequence>MAKQLFKLFTFFFISYITVSCSEQDLPNIPGNSDNTDQGIAVIDQSEINAEGGGFIIRIKTVGAWQAKSSATWCTLNQTSGNGNSSITGYLQANTGAERNVTITIEAGKESATLVLTQTGSNGGTSSNYSGRIEIPKLKGGNMNLFITHTTTVNGKELPTFSIEYDCTQKSARWSACTFSTATPDNDAGRGDRFTEDPKIPVQYQTSYSDYTNSGYSRGHLVASSDRQYSEEANLQTFYMSNINPQIQNGFNGGIWANLEKCVQKWGTITNDQDTLYAVKGGTIDQQGNIIKYLKANNTIPVPKYFYMAILLLKNGQYHAIGFWFEHKSYGKGESYKSYAISIDKLEEYTGIDFFHNLPDNIENTVEANYKESDWSWN</sequence>